<dbReference type="SMART" id="SM00387">
    <property type="entry name" value="HATPase_c"/>
    <property type="match status" value="1"/>
</dbReference>
<dbReference type="CDD" id="cd16917">
    <property type="entry name" value="HATPase_UhpB-NarQ-NarX-like"/>
    <property type="match status" value="1"/>
</dbReference>
<name>A0ABV8FZD7_9ACTN</name>
<dbReference type="EC" id="2.7.13.3" evidence="2"/>
<keyword evidence="6 11" id="KW-0418">Kinase</keyword>
<feature type="transmembrane region" description="Helical" evidence="9">
    <location>
        <begin position="142"/>
        <end position="160"/>
    </location>
</feature>
<evidence type="ECO:0000256" key="8">
    <source>
        <dbReference type="ARBA" id="ARBA00023012"/>
    </source>
</evidence>
<dbReference type="InterPro" id="IPR003594">
    <property type="entry name" value="HATPase_dom"/>
</dbReference>
<dbReference type="EMBL" id="JBHSBI010000002">
    <property type="protein sequence ID" value="MFC4006325.1"/>
    <property type="molecule type" value="Genomic_DNA"/>
</dbReference>
<evidence type="ECO:0000256" key="4">
    <source>
        <dbReference type="ARBA" id="ARBA00022679"/>
    </source>
</evidence>
<keyword evidence="5" id="KW-0547">Nucleotide-binding</keyword>
<dbReference type="InterPro" id="IPR050482">
    <property type="entry name" value="Sensor_HK_TwoCompSys"/>
</dbReference>
<evidence type="ECO:0000259" key="10">
    <source>
        <dbReference type="SMART" id="SM00387"/>
    </source>
</evidence>
<evidence type="ECO:0000313" key="12">
    <source>
        <dbReference type="Proteomes" id="UP001595851"/>
    </source>
</evidence>
<evidence type="ECO:0000256" key="7">
    <source>
        <dbReference type="ARBA" id="ARBA00022840"/>
    </source>
</evidence>
<dbReference type="Gene3D" id="1.20.5.1930">
    <property type="match status" value="1"/>
</dbReference>
<dbReference type="Gene3D" id="3.30.565.10">
    <property type="entry name" value="Histidine kinase-like ATPase, C-terminal domain"/>
    <property type="match status" value="1"/>
</dbReference>
<dbReference type="Pfam" id="PF07730">
    <property type="entry name" value="HisKA_3"/>
    <property type="match status" value="1"/>
</dbReference>
<evidence type="ECO:0000256" key="2">
    <source>
        <dbReference type="ARBA" id="ARBA00012438"/>
    </source>
</evidence>
<dbReference type="InterPro" id="IPR036890">
    <property type="entry name" value="HATPase_C_sf"/>
</dbReference>
<keyword evidence="8" id="KW-0902">Two-component regulatory system</keyword>
<proteinExistence type="predicted"/>
<comment type="catalytic activity">
    <reaction evidence="1">
        <text>ATP + protein L-histidine = ADP + protein N-phospho-L-histidine.</text>
        <dbReference type="EC" id="2.7.13.3"/>
    </reaction>
</comment>
<feature type="transmembrane region" description="Helical" evidence="9">
    <location>
        <begin position="94"/>
        <end position="110"/>
    </location>
</feature>
<evidence type="ECO:0000256" key="5">
    <source>
        <dbReference type="ARBA" id="ARBA00022741"/>
    </source>
</evidence>
<feature type="transmembrane region" description="Helical" evidence="9">
    <location>
        <begin position="70"/>
        <end position="88"/>
    </location>
</feature>
<dbReference type="GO" id="GO:0016301">
    <property type="term" value="F:kinase activity"/>
    <property type="evidence" value="ECO:0007669"/>
    <property type="project" value="UniProtKB-KW"/>
</dbReference>
<feature type="transmembrane region" description="Helical" evidence="9">
    <location>
        <begin position="117"/>
        <end position="136"/>
    </location>
</feature>
<evidence type="ECO:0000256" key="9">
    <source>
        <dbReference type="SAM" id="Phobius"/>
    </source>
</evidence>
<dbReference type="PANTHER" id="PTHR24421">
    <property type="entry name" value="NITRATE/NITRITE SENSOR PROTEIN NARX-RELATED"/>
    <property type="match status" value="1"/>
</dbReference>
<dbReference type="InterPro" id="IPR011712">
    <property type="entry name" value="Sig_transdc_His_kin_sub3_dim/P"/>
</dbReference>
<evidence type="ECO:0000313" key="11">
    <source>
        <dbReference type="EMBL" id="MFC4006325.1"/>
    </source>
</evidence>
<protein>
    <recommendedName>
        <fullName evidence="2">histidine kinase</fullName>
        <ecNumber evidence="2">2.7.13.3</ecNumber>
    </recommendedName>
</protein>
<evidence type="ECO:0000256" key="1">
    <source>
        <dbReference type="ARBA" id="ARBA00000085"/>
    </source>
</evidence>
<dbReference type="SUPFAM" id="SSF55874">
    <property type="entry name" value="ATPase domain of HSP90 chaperone/DNA topoisomerase II/histidine kinase"/>
    <property type="match status" value="1"/>
</dbReference>
<dbReference type="PANTHER" id="PTHR24421:SF10">
    <property type="entry name" value="NITRATE_NITRITE SENSOR PROTEIN NARQ"/>
    <property type="match status" value="1"/>
</dbReference>
<keyword evidence="12" id="KW-1185">Reference proteome</keyword>
<dbReference type="Pfam" id="PF02518">
    <property type="entry name" value="HATPase_c"/>
    <property type="match status" value="1"/>
</dbReference>
<comment type="caution">
    <text evidence="11">The sequence shown here is derived from an EMBL/GenBank/DDBJ whole genome shotgun (WGS) entry which is preliminary data.</text>
</comment>
<reference evidence="12" key="1">
    <citation type="journal article" date="2019" name="Int. J. Syst. Evol. Microbiol.">
        <title>The Global Catalogue of Microorganisms (GCM) 10K type strain sequencing project: providing services to taxonomists for standard genome sequencing and annotation.</title>
        <authorList>
            <consortium name="The Broad Institute Genomics Platform"/>
            <consortium name="The Broad Institute Genome Sequencing Center for Infectious Disease"/>
            <person name="Wu L."/>
            <person name="Ma J."/>
        </authorList>
    </citation>
    <scope>NUCLEOTIDE SEQUENCE [LARGE SCALE GENOMIC DNA]</scope>
    <source>
        <strain evidence="12">TBRC 1276</strain>
    </source>
</reference>
<organism evidence="11 12">
    <name type="scientific">Nonomuraea purpurea</name>
    <dbReference type="NCBI Taxonomy" id="1849276"/>
    <lineage>
        <taxon>Bacteria</taxon>
        <taxon>Bacillati</taxon>
        <taxon>Actinomycetota</taxon>
        <taxon>Actinomycetes</taxon>
        <taxon>Streptosporangiales</taxon>
        <taxon>Streptosporangiaceae</taxon>
        <taxon>Nonomuraea</taxon>
    </lineage>
</organism>
<keyword evidence="9" id="KW-0812">Transmembrane</keyword>
<keyword evidence="9" id="KW-1133">Transmembrane helix</keyword>
<keyword evidence="9" id="KW-0472">Membrane</keyword>
<keyword evidence="4" id="KW-0808">Transferase</keyword>
<dbReference type="RefSeq" id="WP_379526490.1">
    <property type="nucleotide sequence ID" value="NZ_JBHSBI010000002.1"/>
</dbReference>
<feature type="transmembrane region" description="Helical" evidence="9">
    <location>
        <begin position="21"/>
        <end position="41"/>
    </location>
</feature>
<feature type="domain" description="Histidine kinase/HSP90-like ATPase" evidence="10">
    <location>
        <begin position="282"/>
        <end position="376"/>
    </location>
</feature>
<evidence type="ECO:0000256" key="6">
    <source>
        <dbReference type="ARBA" id="ARBA00022777"/>
    </source>
</evidence>
<evidence type="ECO:0000256" key="3">
    <source>
        <dbReference type="ARBA" id="ARBA00022553"/>
    </source>
</evidence>
<feature type="transmembrane region" description="Helical" evidence="9">
    <location>
        <begin position="47"/>
        <end position="63"/>
    </location>
</feature>
<keyword evidence="3" id="KW-0597">Phosphoprotein</keyword>
<sequence>MRGLLRSVWNEPRPPDPPRRVWRDWALVGVLLPVAVLEGALRTDLPWRAVAMAVTIGLIPTLLWRRTRPLLVVTIVFSATTLAPLLTGGVRVETNTMAFLLIVVYALFRWGSGREAVLGLATMVVAVGISALWYDLVPGDAFAAFAVMSSGVGLAVALRYRARARMREFDQVKLLEREQLARDLHDTVAHHVSAMAIRAQAGLATSASHPDAATDALRVIEAEASRTLAEMRAMVRVLRRSEPAELAPGRQIADLAQLAGRAEAGLSVDVRILGDLDDVPPSVGAAIYRIAQESVTNARRHARHASRIEVSVAADDASVRLRVSDDGDNSSNRPISSAGYGLMGMIERAGLLGGTCEAGPNPGRGWTVTAELPRAGASR</sequence>
<gene>
    <name evidence="11" type="ORF">ACFOY2_03770</name>
</gene>
<accession>A0ABV8FZD7</accession>
<keyword evidence="7" id="KW-0067">ATP-binding</keyword>
<dbReference type="Proteomes" id="UP001595851">
    <property type="component" value="Unassembled WGS sequence"/>
</dbReference>